<dbReference type="PANTHER" id="PTHR10404">
    <property type="entry name" value="N-ACETYLATED-ALPHA-LINKED ACIDIC DIPEPTIDASE"/>
    <property type="match status" value="1"/>
</dbReference>
<name>A0A6V7UFW2_MELEN</name>
<feature type="domain" description="Transferrin receptor-like dimerisation" evidence="1">
    <location>
        <begin position="88"/>
        <end position="217"/>
    </location>
</feature>
<evidence type="ECO:0000259" key="1">
    <source>
        <dbReference type="Pfam" id="PF04253"/>
    </source>
</evidence>
<accession>A0A6V7UFW2</accession>
<sequence length="224" mass="26112">MENVPYSFMLYHTAYEIPWLNENFLDTKGLTSVALGQFWLEIVKQLADNILIPFNIEDYCLALYEFLARANAQMKLEGVTKLINNTKLDLLQESLGRFHKLSIPFQQFINAVNNGKMPISLIKREQINQRLLLLERCFLITNVDKIDENGENRRHSIFSAPIEEENSGYPFPFMLDSVIRWKRAINSNNHFEAKLELQQINLAISWIQYGIECAQDLLKIELDN</sequence>
<proteinExistence type="predicted"/>
<reference evidence="2 3" key="1">
    <citation type="submission" date="2020-08" db="EMBL/GenBank/DDBJ databases">
        <authorList>
            <person name="Koutsovoulos G."/>
            <person name="Danchin GJ E."/>
        </authorList>
    </citation>
    <scope>NUCLEOTIDE SEQUENCE [LARGE SCALE GENOMIC DNA]</scope>
</reference>
<dbReference type="InterPro" id="IPR039373">
    <property type="entry name" value="Peptidase_M28B"/>
</dbReference>
<gene>
    <name evidence="2" type="ORF">MENT_LOCUS11417</name>
</gene>
<protein>
    <recommendedName>
        <fullName evidence="1">Transferrin receptor-like dimerisation domain-containing protein</fullName>
    </recommendedName>
</protein>
<dbReference type="Gene3D" id="1.20.930.40">
    <property type="entry name" value="Transferrin receptor-like, dimerisation domain"/>
    <property type="match status" value="1"/>
</dbReference>
<dbReference type="InterPro" id="IPR007365">
    <property type="entry name" value="TFR-like_dimer_dom"/>
</dbReference>
<comment type="caution">
    <text evidence="2">The sequence shown here is derived from an EMBL/GenBank/DDBJ whole genome shotgun (WGS) entry which is preliminary data.</text>
</comment>
<dbReference type="EMBL" id="CAJEWN010000055">
    <property type="protein sequence ID" value="CAD2154218.1"/>
    <property type="molecule type" value="Genomic_DNA"/>
</dbReference>
<dbReference type="AlphaFoldDB" id="A0A6V7UFW2"/>
<dbReference type="SUPFAM" id="SSF47672">
    <property type="entry name" value="Transferrin receptor-like dimerisation domain"/>
    <property type="match status" value="1"/>
</dbReference>
<dbReference type="GO" id="GO:0004180">
    <property type="term" value="F:carboxypeptidase activity"/>
    <property type="evidence" value="ECO:0007669"/>
    <property type="project" value="TreeGrafter"/>
</dbReference>
<evidence type="ECO:0000313" key="3">
    <source>
        <dbReference type="Proteomes" id="UP000580250"/>
    </source>
</evidence>
<organism evidence="2 3">
    <name type="scientific">Meloidogyne enterolobii</name>
    <name type="common">Root-knot nematode worm</name>
    <name type="synonym">Meloidogyne mayaguensis</name>
    <dbReference type="NCBI Taxonomy" id="390850"/>
    <lineage>
        <taxon>Eukaryota</taxon>
        <taxon>Metazoa</taxon>
        <taxon>Ecdysozoa</taxon>
        <taxon>Nematoda</taxon>
        <taxon>Chromadorea</taxon>
        <taxon>Rhabditida</taxon>
        <taxon>Tylenchina</taxon>
        <taxon>Tylenchomorpha</taxon>
        <taxon>Tylenchoidea</taxon>
        <taxon>Meloidogynidae</taxon>
        <taxon>Meloidogyninae</taxon>
        <taxon>Meloidogyne</taxon>
    </lineage>
</organism>
<dbReference type="Proteomes" id="UP000580250">
    <property type="component" value="Unassembled WGS sequence"/>
</dbReference>
<dbReference type="Pfam" id="PF04253">
    <property type="entry name" value="TFR_dimer"/>
    <property type="match status" value="1"/>
</dbReference>
<dbReference type="InterPro" id="IPR036757">
    <property type="entry name" value="TFR-like_dimer_dom_sf"/>
</dbReference>
<dbReference type="OrthoDB" id="5842410at2759"/>
<dbReference type="PANTHER" id="PTHR10404:SF77">
    <property type="entry name" value="GLUTAMATE CARBOXYPEPTIDASE 2 HOMOLOG"/>
    <property type="match status" value="1"/>
</dbReference>
<evidence type="ECO:0000313" key="2">
    <source>
        <dbReference type="EMBL" id="CAD2154218.1"/>
    </source>
</evidence>